<proteinExistence type="inferred from homology"/>
<sequence>MSWNGGRAEGSGGGVGAVADLVGGPAGGLAGGLADDVAGGLVVGLASDPAAAEAYAGSTPASDELRYWHGFGAHAQPDGVRFGVWAPHAQRVNVEGDFNGWNPLRGVELVRDEAGSWSGFSPDARPGDRYKYKILGSDGVWRLMADPVAFAAEVPPASASMVFESRHRWTDGEWMARHRDGRPVTPNQPMSVYEVHLQSWRPGLSYDDLAEQLVAHVAGLGFTHVEFLPVMEHPFGGSWGYQTTGFFAPTARLGDPDGLRRLIDAFHRAGVAVILDWVPAHFPRDEWALARFDGQPLYEHPDPRRGEHPDWGSLVFDFGHPHIRSFLIGSALYWIEEFHADGLRVDAVSSMLFLDYSRQPGMWEPNVFGGTTNLEAVDFIKILTTEVKRRHPSVVLAAEESAAWPGVTHPVPQNGLGFDLKWNLGWMNNTLRCLTKEPVFRRFHFDELRRPSSYAFLEHDLLPLSHDEVVHGKGSLASKLPGSREQQLAGLRGLLAYQWAFPGKQLVFMGGEFGQRGEWSEQWGLDWSGAAEGDGVTRMMVDMNRRYRDLPALWSREDDPGATHWGGAHADANMMSFVRYGRDGDAVVCVANFSGSEVRDWRVGLPWAGTWHEVLNTDAREYDGGGIGNLGAITADAGHGWDWLPDSGTVTLGPFAVVWLAGRCG</sequence>
<dbReference type="Pfam" id="PF02806">
    <property type="entry name" value="Alpha-amylase_C"/>
    <property type="match status" value="1"/>
</dbReference>
<dbReference type="InterPro" id="IPR006407">
    <property type="entry name" value="GlgB"/>
</dbReference>
<dbReference type="Proteomes" id="UP001500751">
    <property type="component" value="Unassembled WGS sequence"/>
</dbReference>
<evidence type="ECO:0000256" key="10">
    <source>
        <dbReference type="NCBIfam" id="TIGR01515"/>
    </source>
</evidence>
<comment type="caution">
    <text evidence="12">The sequence shown here is derived from an EMBL/GenBank/DDBJ whole genome shotgun (WGS) entry which is preliminary data.</text>
</comment>
<gene>
    <name evidence="12" type="primary">glgB_1</name>
    <name evidence="12" type="ORF">GCM10009839_09460</name>
</gene>
<dbReference type="NCBIfam" id="TIGR01515">
    <property type="entry name" value="branching_enzym"/>
    <property type="match status" value="1"/>
</dbReference>
<organism evidence="12 13">
    <name type="scientific">Catenulispora yoronensis</name>
    <dbReference type="NCBI Taxonomy" id="450799"/>
    <lineage>
        <taxon>Bacteria</taxon>
        <taxon>Bacillati</taxon>
        <taxon>Actinomycetota</taxon>
        <taxon>Actinomycetes</taxon>
        <taxon>Catenulisporales</taxon>
        <taxon>Catenulisporaceae</taxon>
        <taxon>Catenulispora</taxon>
    </lineage>
</organism>
<dbReference type="Gene3D" id="2.60.40.1180">
    <property type="entry name" value="Golgi alpha-mannosidase II"/>
    <property type="match status" value="1"/>
</dbReference>
<dbReference type="SUPFAM" id="SSF51445">
    <property type="entry name" value="(Trans)glycosidases"/>
    <property type="match status" value="1"/>
</dbReference>
<feature type="domain" description="Glycosyl hydrolase family 13 catalytic" evidence="11">
    <location>
        <begin position="194"/>
        <end position="538"/>
    </location>
</feature>
<dbReference type="InterPro" id="IPR017853">
    <property type="entry name" value="GH"/>
</dbReference>
<evidence type="ECO:0000313" key="13">
    <source>
        <dbReference type="Proteomes" id="UP001500751"/>
    </source>
</evidence>
<dbReference type="InterPro" id="IPR013783">
    <property type="entry name" value="Ig-like_fold"/>
</dbReference>
<dbReference type="PIRSF" id="PIRSF000463">
    <property type="entry name" value="GlgB"/>
    <property type="match status" value="1"/>
</dbReference>
<comment type="pathway">
    <text evidence="2">Glycan biosynthesis; glycogen biosynthesis.</text>
</comment>
<evidence type="ECO:0000259" key="11">
    <source>
        <dbReference type="SMART" id="SM00642"/>
    </source>
</evidence>
<keyword evidence="8" id="KW-0320">Glycogen biosynthesis</keyword>
<accession>A0ABN2TP63</accession>
<dbReference type="Gene3D" id="3.20.20.80">
    <property type="entry name" value="Glycosidases"/>
    <property type="match status" value="1"/>
</dbReference>
<evidence type="ECO:0000313" key="12">
    <source>
        <dbReference type="EMBL" id="GAA2016113.1"/>
    </source>
</evidence>
<evidence type="ECO:0000256" key="8">
    <source>
        <dbReference type="ARBA" id="ARBA00023056"/>
    </source>
</evidence>
<dbReference type="InterPro" id="IPR044143">
    <property type="entry name" value="GlgB_N_E_set_prok"/>
</dbReference>
<evidence type="ECO:0000256" key="5">
    <source>
        <dbReference type="ARBA" id="ARBA00022600"/>
    </source>
</evidence>
<dbReference type="SMART" id="SM00642">
    <property type="entry name" value="Aamy"/>
    <property type="match status" value="1"/>
</dbReference>
<dbReference type="SUPFAM" id="SSF81296">
    <property type="entry name" value="E set domains"/>
    <property type="match status" value="1"/>
</dbReference>
<dbReference type="InterPro" id="IPR013780">
    <property type="entry name" value="Glyco_hydro_b"/>
</dbReference>
<dbReference type="Pfam" id="PF02922">
    <property type="entry name" value="CBM_48"/>
    <property type="match status" value="1"/>
</dbReference>
<keyword evidence="9" id="KW-0119">Carbohydrate metabolism</keyword>
<dbReference type="RefSeq" id="WP_344664240.1">
    <property type="nucleotide sequence ID" value="NZ_BAAAQN010000004.1"/>
</dbReference>
<evidence type="ECO:0000256" key="9">
    <source>
        <dbReference type="ARBA" id="ARBA00023277"/>
    </source>
</evidence>
<dbReference type="InterPro" id="IPR006048">
    <property type="entry name" value="A-amylase/branching_C"/>
</dbReference>
<dbReference type="InterPro" id="IPR006047">
    <property type="entry name" value="GH13_cat_dom"/>
</dbReference>
<keyword evidence="6" id="KW-0328">Glycosyltransferase</keyword>
<comment type="catalytic activity">
    <reaction evidence="1">
        <text>Transfers a segment of a (1-&gt;4)-alpha-D-glucan chain to a primary hydroxy group in a similar glucan chain.</text>
        <dbReference type="EC" id="2.4.1.18"/>
    </reaction>
</comment>
<dbReference type="NCBIfam" id="NF003811">
    <property type="entry name" value="PRK05402.1"/>
    <property type="match status" value="1"/>
</dbReference>
<dbReference type="SUPFAM" id="SSF51011">
    <property type="entry name" value="Glycosyl hydrolase domain"/>
    <property type="match status" value="1"/>
</dbReference>
<reference evidence="12 13" key="1">
    <citation type="journal article" date="2019" name="Int. J. Syst. Evol. Microbiol.">
        <title>The Global Catalogue of Microorganisms (GCM) 10K type strain sequencing project: providing services to taxonomists for standard genome sequencing and annotation.</title>
        <authorList>
            <consortium name="The Broad Institute Genomics Platform"/>
            <consortium name="The Broad Institute Genome Sequencing Center for Infectious Disease"/>
            <person name="Wu L."/>
            <person name="Ma J."/>
        </authorList>
    </citation>
    <scope>NUCLEOTIDE SEQUENCE [LARGE SCALE GENOMIC DNA]</scope>
    <source>
        <strain evidence="12 13">JCM 16014</strain>
    </source>
</reference>
<dbReference type="EMBL" id="BAAAQN010000004">
    <property type="protein sequence ID" value="GAA2016113.1"/>
    <property type="molecule type" value="Genomic_DNA"/>
</dbReference>
<keyword evidence="5" id="KW-0321">Glycogen metabolism</keyword>
<dbReference type="EC" id="2.4.1.18" evidence="4 10"/>
<protein>
    <recommendedName>
        <fullName evidence="4 10">1,4-alpha-glucan branching enzyme</fullName>
        <ecNumber evidence="4 10">2.4.1.18</ecNumber>
    </recommendedName>
</protein>
<name>A0ABN2TP63_9ACTN</name>
<dbReference type="CDD" id="cd02855">
    <property type="entry name" value="E_set_GBE_prok_N"/>
    <property type="match status" value="1"/>
</dbReference>
<evidence type="ECO:0000256" key="2">
    <source>
        <dbReference type="ARBA" id="ARBA00004964"/>
    </source>
</evidence>
<dbReference type="InterPro" id="IPR004193">
    <property type="entry name" value="Glyco_hydro_13_N"/>
</dbReference>
<dbReference type="PANTHER" id="PTHR43651">
    <property type="entry name" value="1,4-ALPHA-GLUCAN-BRANCHING ENZYME"/>
    <property type="match status" value="1"/>
</dbReference>
<dbReference type="Gene3D" id="2.60.40.10">
    <property type="entry name" value="Immunoglobulins"/>
    <property type="match status" value="1"/>
</dbReference>
<keyword evidence="7" id="KW-0808">Transferase</keyword>
<evidence type="ECO:0000256" key="1">
    <source>
        <dbReference type="ARBA" id="ARBA00000826"/>
    </source>
</evidence>
<dbReference type="NCBIfam" id="NF008967">
    <property type="entry name" value="PRK12313.1"/>
    <property type="match status" value="1"/>
</dbReference>
<dbReference type="InterPro" id="IPR014756">
    <property type="entry name" value="Ig_E-set"/>
</dbReference>
<dbReference type="PANTHER" id="PTHR43651:SF3">
    <property type="entry name" value="1,4-ALPHA-GLUCAN-BRANCHING ENZYME"/>
    <property type="match status" value="1"/>
</dbReference>
<keyword evidence="13" id="KW-1185">Reference proteome</keyword>
<evidence type="ECO:0000256" key="3">
    <source>
        <dbReference type="ARBA" id="ARBA00009000"/>
    </source>
</evidence>
<evidence type="ECO:0000256" key="4">
    <source>
        <dbReference type="ARBA" id="ARBA00012541"/>
    </source>
</evidence>
<dbReference type="InterPro" id="IPR037439">
    <property type="entry name" value="Branching_enzy"/>
</dbReference>
<comment type="similarity">
    <text evidence="3">Belongs to the glycosyl hydrolase 13 family. GlgB subfamily.</text>
</comment>
<dbReference type="CDD" id="cd11322">
    <property type="entry name" value="AmyAc_Glg_BE"/>
    <property type="match status" value="1"/>
</dbReference>
<evidence type="ECO:0000256" key="6">
    <source>
        <dbReference type="ARBA" id="ARBA00022676"/>
    </source>
</evidence>
<evidence type="ECO:0000256" key="7">
    <source>
        <dbReference type="ARBA" id="ARBA00022679"/>
    </source>
</evidence>